<dbReference type="GO" id="GO:0005829">
    <property type="term" value="C:cytosol"/>
    <property type="evidence" value="ECO:0007669"/>
    <property type="project" value="TreeGrafter"/>
</dbReference>
<dbReference type="PIRSF" id="PIRSF002094">
    <property type="entry name" value="OMP26_Skp"/>
    <property type="match status" value="1"/>
</dbReference>
<keyword evidence="3" id="KW-0175">Coiled coil</keyword>
<dbReference type="PANTHER" id="PTHR35089:SF1">
    <property type="entry name" value="CHAPERONE PROTEIN SKP"/>
    <property type="match status" value="1"/>
</dbReference>
<comment type="caution">
    <text evidence="4">The sequence shown here is derived from an EMBL/GenBank/DDBJ whole genome shotgun (WGS) entry which is preliminary data.</text>
</comment>
<proteinExistence type="inferred from homology"/>
<dbReference type="GO" id="GO:0050821">
    <property type="term" value="P:protein stabilization"/>
    <property type="evidence" value="ECO:0007669"/>
    <property type="project" value="TreeGrafter"/>
</dbReference>
<evidence type="ECO:0000256" key="3">
    <source>
        <dbReference type="SAM" id="Coils"/>
    </source>
</evidence>
<dbReference type="AlphaFoldDB" id="A0A7Z1AG50"/>
<dbReference type="SUPFAM" id="SSF111384">
    <property type="entry name" value="OmpH-like"/>
    <property type="match status" value="1"/>
</dbReference>
<dbReference type="OrthoDB" id="5294628at2"/>
<evidence type="ECO:0000313" key="5">
    <source>
        <dbReference type="Proteomes" id="UP000094769"/>
    </source>
</evidence>
<dbReference type="Pfam" id="PF03938">
    <property type="entry name" value="OmpH"/>
    <property type="match status" value="1"/>
</dbReference>
<feature type="coiled-coil region" evidence="3">
    <location>
        <begin position="75"/>
        <end position="154"/>
    </location>
</feature>
<dbReference type="InterPro" id="IPR005632">
    <property type="entry name" value="Chaperone_Skp"/>
</dbReference>
<keyword evidence="1" id="KW-0732">Signal</keyword>
<keyword evidence="5" id="KW-1185">Reference proteome</keyword>
<evidence type="ECO:0000256" key="1">
    <source>
        <dbReference type="ARBA" id="ARBA00022729"/>
    </source>
</evidence>
<organism evidence="4 5">
    <name type="scientific">Candidatus Thiodiazotropha endolucinida</name>
    <dbReference type="NCBI Taxonomy" id="1655433"/>
    <lineage>
        <taxon>Bacteria</taxon>
        <taxon>Pseudomonadati</taxon>
        <taxon>Pseudomonadota</taxon>
        <taxon>Gammaproteobacteria</taxon>
        <taxon>Chromatiales</taxon>
        <taxon>Sedimenticolaceae</taxon>
        <taxon>Candidatus Thiodiazotropha</taxon>
    </lineage>
</organism>
<evidence type="ECO:0000256" key="2">
    <source>
        <dbReference type="PIRNR" id="PIRNR002094"/>
    </source>
</evidence>
<protein>
    <submittedName>
        <fullName evidence="4">Chaperone protein Skp</fullName>
    </submittedName>
</protein>
<name>A0A7Z1AG50_9GAMM</name>
<comment type="similarity">
    <text evidence="2">Belongs to the skp family.</text>
</comment>
<sequence>MISRTFNSGLVVVSKQLGSEWVNSLRHILLALTLGFFVTGSAVAEEYRIGFVNATKVFEESPQYKSARERLQTEFSRREKDLLASQKRLKQLEEKLQRDGSVMSESEVKRLERDILSRSRKLKNAQTEFREDLNLRQNEEFKKLRQQVREVIREVGKSEKIDLIVSDGVVYFSKKIDISDKVLEKLRQLKAE</sequence>
<dbReference type="InterPro" id="IPR024930">
    <property type="entry name" value="Skp_dom_sf"/>
</dbReference>
<dbReference type="GO" id="GO:0051082">
    <property type="term" value="F:unfolded protein binding"/>
    <property type="evidence" value="ECO:0007669"/>
    <property type="project" value="InterPro"/>
</dbReference>
<gene>
    <name evidence="4" type="primary">skp</name>
    <name evidence="4" type="ORF">CODIS_21310</name>
</gene>
<evidence type="ECO:0000313" key="4">
    <source>
        <dbReference type="EMBL" id="ODJ87714.1"/>
    </source>
</evidence>
<reference evidence="4 5" key="1">
    <citation type="submission" date="2016-06" db="EMBL/GenBank/DDBJ databases">
        <title>Genome sequence of endosymbiont of Candidatus Endolucinida thiodiazotropha.</title>
        <authorList>
            <person name="Poehlein A."/>
            <person name="Koenig S."/>
            <person name="Heiden S.E."/>
            <person name="Thuermer A."/>
            <person name="Voget S."/>
            <person name="Daniel R."/>
            <person name="Markert S."/>
            <person name="Gros O."/>
            <person name="Schweder T."/>
        </authorList>
    </citation>
    <scope>NUCLEOTIDE SEQUENCE [LARGE SCALE GENOMIC DNA]</scope>
    <source>
        <strain evidence="4 5">COS</strain>
    </source>
</reference>
<dbReference type="EMBL" id="MARB01000010">
    <property type="protein sequence ID" value="ODJ87714.1"/>
    <property type="molecule type" value="Genomic_DNA"/>
</dbReference>
<dbReference type="Proteomes" id="UP000094769">
    <property type="component" value="Unassembled WGS sequence"/>
</dbReference>
<dbReference type="PANTHER" id="PTHR35089">
    <property type="entry name" value="CHAPERONE PROTEIN SKP"/>
    <property type="match status" value="1"/>
</dbReference>
<dbReference type="Gene3D" id="3.30.910.20">
    <property type="entry name" value="Skp domain"/>
    <property type="match status" value="1"/>
</dbReference>
<dbReference type="SMART" id="SM00935">
    <property type="entry name" value="OmpH"/>
    <property type="match status" value="1"/>
</dbReference>
<accession>A0A7Z1AG50</accession>